<accession>A0A8T2P707</accession>
<gene>
    <name evidence="2" type="ORF">JZ751_005013</name>
</gene>
<protein>
    <submittedName>
        <fullName evidence="2">Uncharacterized protein</fullName>
    </submittedName>
</protein>
<sequence length="93" mass="9955">VTSVCKSPGSHRPCCTAVSDGLCGCPPDMLLSRVSSRGIRPARKEKGTQLAKENGVDLSPVQASPPAPCIRRECSASDANWIKRDLRGIFTLF</sequence>
<comment type="caution">
    <text evidence="2">The sequence shown here is derived from an EMBL/GenBank/DDBJ whole genome shotgun (WGS) entry which is preliminary data.</text>
</comment>
<evidence type="ECO:0000313" key="2">
    <source>
        <dbReference type="EMBL" id="KAG9347446.1"/>
    </source>
</evidence>
<dbReference type="EMBL" id="JAFBMS010000013">
    <property type="protein sequence ID" value="KAG9347446.1"/>
    <property type="molecule type" value="Genomic_DNA"/>
</dbReference>
<keyword evidence="3" id="KW-1185">Reference proteome</keyword>
<feature type="non-terminal residue" evidence="2">
    <location>
        <position position="1"/>
    </location>
</feature>
<feature type="region of interest" description="Disordered" evidence="1">
    <location>
        <begin position="38"/>
        <end position="65"/>
    </location>
</feature>
<dbReference type="Proteomes" id="UP000824540">
    <property type="component" value="Unassembled WGS sequence"/>
</dbReference>
<name>A0A8T2P707_9TELE</name>
<reference evidence="2" key="1">
    <citation type="thesis" date="2021" institute="BYU ScholarsArchive" country="Provo, UT, USA">
        <title>Applications of and Algorithms for Genome Assembly and Genomic Analyses with an Emphasis on Marine Teleosts.</title>
        <authorList>
            <person name="Pickett B.D."/>
        </authorList>
    </citation>
    <scope>NUCLEOTIDE SEQUENCE</scope>
    <source>
        <strain evidence="2">HI-2016</strain>
    </source>
</reference>
<evidence type="ECO:0000313" key="3">
    <source>
        <dbReference type="Proteomes" id="UP000824540"/>
    </source>
</evidence>
<organism evidence="2 3">
    <name type="scientific">Albula glossodonta</name>
    <name type="common">roundjaw bonefish</name>
    <dbReference type="NCBI Taxonomy" id="121402"/>
    <lineage>
        <taxon>Eukaryota</taxon>
        <taxon>Metazoa</taxon>
        <taxon>Chordata</taxon>
        <taxon>Craniata</taxon>
        <taxon>Vertebrata</taxon>
        <taxon>Euteleostomi</taxon>
        <taxon>Actinopterygii</taxon>
        <taxon>Neopterygii</taxon>
        <taxon>Teleostei</taxon>
        <taxon>Albuliformes</taxon>
        <taxon>Albulidae</taxon>
        <taxon>Albula</taxon>
    </lineage>
</organism>
<dbReference type="AlphaFoldDB" id="A0A8T2P707"/>
<proteinExistence type="predicted"/>
<evidence type="ECO:0000256" key="1">
    <source>
        <dbReference type="SAM" id="MobiDB-lite"/>
    </source>
</evidence>